<dbReference type="AlphaFoldDB" id="A0A174R6E6"/>
<protein>
    <submittedName>
        <fullName evidence="3">Uncharacterized protein</fullName>
    </submittedName>
</protein>
<evidence type="ECO:0000256" key="1">
    <source>
        <dbReference type="ARBA" id="ARBA00022729"/>
    </source>
</evidence>
<keyword evidence="1 2" id="KW-0732">Signal</keyword>
<evidence type="ECO:0000313" key="4">
    <source>
        <dbReference type="Proteomes" id="UP000095563"/>
    </source>
</evidence>
<proteinExistence type="predicted"/>
<dbReference type="EMBL" id="CZBO01000001">
    <property type="protein sequence ID" value="CUP79731.1"/>
    <property type="molecule type" value="Genomic_DNA"/>
</dbReference>
<dbReference type="RefSeq" id="WP_055206842.1">
    <property type="nucleotide sequence ID" value="NZ_CZBO01000001.1"/>
</dbReference>
<gene>
    <name evidence="3" type="ORF">ERS852568_00839</name>
</gene>
<dbReference type="Proteomes" id="UP000095563">
    <property type="component" value="Unassembled WGS sequence"/>
</dbReference>
<evidence type="ECO:0000313" key="3">
    <source>
        <dbReference type="EMBL" id="CUP79731.1"/>
    </source>
</evidence>
<reference evidence="3 4" key="1">
    <citation type="submission" date="2015-09" db="EMBL/GenBank/DDBJ databases">
        <authorList>
            <consortium name="Pathogen Informatics"/>
        </authorList>
    </citation>
    <scope>NUCLEOTIDE SEQUENCE [LARGE SCALE GENOMIC DNA]</scope>
    <source>
        <strain evidence="3 4">2789STDY5834956</strain>
    </source>
</reference>
<feature type="chain" id="PRO_5008031669" evidence="2">
    <location>
        <begin position="28"/>
        <end position="154"/>
    </location>
</feature>
<name>A0A174R6E6_9CLOT</name>
<organism evidence="3 4">
    <name type="scientific">Clostridium baratii</name>
    <dbReference type="NCBI Taxonomy" id="1561"/>
    <lineage>
        <taxon>Bacteria</taxon>
        <taxon>Bacillati</taxon>
        <taxon>Bacillota</taxon>
        <taxon>Clostridia</taxon>
        <taxon>Eubacteriales</taxon>
        <taxon>Clostridiaceae</taxon>
        <taxon>Clostridium</taxon>
    </lineage>
</organism>
<feature type="signal peptide" evidence="2">
    <location>
        <begin position="1"/>
        <end position="27"/>
    </location>
</feature>
<accession>A0A174R6E6</accession>
<dbReference type="Gene3D" id="2.60.40.1220">
    <property type="match status" value="1"/>
</dbReference>
<evidence type="ECO:0000256" key="2">
    <source>
        <dbReference type="SAM" id="SignalP"/>
    </source>
</evidence>
<sequence length="154" mass="16968">MKKITKSLIALIALLVVQLSLSSMVSAKTIVNDNIPKLTKLTQISPNQIEITYDRDVEVPLGIKATNYWVQDLKNKTAEGIASLGKDDQVNSKNSLTNNEVKIESKEDSQRTFVITFSRDIPRGAEYNLIIHNVTVPGAQPHSGDNGMMNFVGN</sequence>
<dbReference type="InterPro" id="IPR014755">
    <property type="entry name" value="Cu-Rt/internalin_Ig-like"/>
</dbReference>